<evidence type="ECO:0008006" key="4">
    <source>
        <dbReference type="Google" id="ProtNLM"/>
    </source>
</evidence>
<dbReference type="AlphaFoldDB" id="E1SVU4"/>
<dbReference type="Proteomes" id="UP000006683">
    <property type="component" value="Chromosome"/>
</dbReference>
<dbReference type="EMBL" id="CP002209">
    <property type="protein sequence ID" value="ADN77395.1"/>
    <property type="molecule type" value="Genomic_DNA"/>
</dbReference>
<evidence type="ECO:0000313" key="3">
    <source>
        <dbReference type="Proteomes" id="UP000006683"/>
    </source>
</evidence>
<evidence type="ECO:0000256" key="1">
    <source>
        <dbReference type="SAM" id="SignalP"/>
    </source>
</evidence>
<accession>E1SVU4</accession>
<protein>
    <recommendedName>
        <fullName evidence="4">Spore coat protein U domain-containing protein</fullName>
    </recommendedName>
</protein>
<keyword evidence="3" id="KW-1185">Reference proteome</keyword>
<reference evidence="2 3" key="1">
    <citation type="journal article" date="2010" name="Stand. Genomic Sci.">
        <title>Complete genome sequence of Ferrimonas balearica type strain (PAT).</title>
        <authorList>
            <person name="Nolan M."/>
            <person name="Sikorski J."/>
            <person name="Davenport K."/>
            <person name="Lucas S."/>
            <person name="Glavina Del Rio T."/>
            <person name="Tice H."/>
            <person name="Cheng J."/>
            <person name="Goodwin L."/>
            <person name="Pitluck S."/>
            <person name="Liolios K."/>
            <person name="Ivanova N."/>
            <person name="Mavromatis K."/>
            <person name="Ovchinnikova G."/>
            <person name="Pati A."/>
            <person name="Chen A."/>
            <person name="Palaniappan K."/>
            <person name="Land M."/>
            <person name="Hauser L."/>
            <person name="Chang Y."/>
            <person name="Jeffries C."/>
            <person name="Tapia R."/>
            <person name="Brettin T."/>
            <person name="Detter J."/>
            <person name="Han C."/>
            <person name="Yasawong M."/>
            <person name="Rohde M."/>
            <person name="Tindall B."/>
            <person name="Goker M."/>
            <person name="Woyke T."/>
            <person name="Bristow J."/>
            <person name="Eisen J."/>
            <person name="Markowitz V."/>
            <person name="Hugenholtz P."/>
            <person name="Kyrpides N."/>
            <person name="Klenk H."/>
            <person name="Lapidus A."/>
        </authorList>
    </citation>
    <scope>NUCLEOTIDE SEQUENCE [LARGE SCALE GENOMIC DNA]</scope>
    <source>
        <strain evidence="3">DSM 9799 / CCM 4581 / KCTC 23876 / PAT</strain>
    </source>
</reference>
<dbReference type="STRING" id="550540.Fbal_3196"/>
<keyword evidence="1" id="KW-0732">Signal</keyword>
<dbReference type="eggNOG" id="ENOG5032RDK">
    <property type="taxonomic scope" value="Bacteria"/>
</dbReference>
<sequence>MKASVAAVMMTALVTTGAAANNWSSNPDDHPNGASTFYVELNGSVPQRCQMFSKQEKSIELDLANGGAEQFRFKAWCNNDNAKGMLVVGAAALTNTSNNTDVIPLIVSINNVEGKINEQQNAGTPENYHAIETGIDVSKSTDSGKAGQYNVLKIKPELNGWEKAGEYKTNMYVSLYPM</sequence>
<feature type="chain" id="PRO_5003151211" description="Spore coat protein U domain-containing protein" evidence="1">
    <location>
        <begin position="21"/>
        <end position="178"/>
    </location>
</feature>
<proteinExistence type="predicted"/>
<feature type="signal peptide" evidence="1">
    <location>
        <begin position="1"/>
        <end position="20"/>
    </location>
</feature>
<evidence type="ECO:0000313" key="2">
    <source>
        <dbReference type="EMBL" id="ADN77395.1"/>
    </source>
</evidence>
<dbReference type="KEGG" id="fbl:Fbal_3196"/>
<name>E1SVU4_FERBD</name>
<dbReference type="HOGENOM" id="CLU_1585776_0_0_6"/>
<dbReference type="OrthoDB" id="5916768at2"/>
<gene>
    <name evidence="2" type="ordered locus">Fbal_3196</name>
</gene>
<organism evidence="2 3">
    <name type="scientific">Ferrimonas balearica (strain DSM 9799 / CCM 4581 / KCTC 23876 / PAT)</name>
    <dbReference type="NCBI Taxonomy" id="550540"/>
    <lineage>
        <taxon>Bacteria</taxon>
        <taxon>Pseudomonadati</taxon>
        <taxon>Pseudomonadota</taxon>
        <taxon>Gammaproteobacteria</taxon>
        <taxon>Alteromonadales</taxon>
        <taxon>Ferrimonadaceae</taxon>
        <taxon>Ferrimonas</taxon>
    </lineage>
</organism>